<dbReference type="PRINTS" id="PR00195">
    <property type="entry name" value="DYNAMIN"/>
</dbReference>
<organism evidence="7 8">
    <name type="scientific">Akanthomyces muscarius</name>
    <name type="common">Entomopathogenic fungus</name>
    <name type="synonym">Lecanicillium muscarium</name>
    <dbReference type="NCBI Taxonomy" id="2231603"/>
    <lineage>
        <taxon>Eukaryota</taxon>
        <taxon>Fungi</taxon>
        <taxon>Dikarya</taxon>
        <taxon>Ascomycota</taxon>
        <taxon>Pezizomycotina</taxon>
        <taxon>Sordariomycetes</taxon>
        <taxon>Hypocreomycetidae</taxon>
        <taxon>Hypocreales</taxon>
        <taxon>Cordycipitaceae</taxon>
        <taxon>Akanthomyces</taxon>
    </lineage>
</organism>
<gene>
    <name evidence="7" type="ORF">LMH87_000241</name>
</gene>
<dbReference type="Pfam" id="PF00350">
    <property type="entry name" value="Dynamin_N"/>
    <property type="match status" value="1"/>
</dbReference>
<dbReference type="GO" id="GO:0005739">
    <property type="term" value="C:mitochondrion"/>
    <property type="evidence" value="ECO:0007669"/>
    <property type="project" value="TreeGrafter"/>
</dbReference>
<protein>
    <recommendedName>
        <fullName evidence="9">Dynamin family protein</fullName>
    </recommendedName>
</protein>
<keyword evidence="1" id="KW-0547">Nucleotide-binding</keyword>
<dbReference type="GO" id="GO:0008017">
    <property type="term" value="F:microtubule binding"/>
    <property type="evidence" value="ECO:0007669"/>
    <property type="project" value="TreeGrafter"/>
</dbReference>
<dbReference type="InterPro" id="IPR001401">
    <property type="entry name" value="Dynamin_GTPase"/>
</dbReference>
<reference evidence="7" key="1">
    <citation type="journal article" date="2023" name="Access Microbiol">
        <title>De-novo genome assembly for Akanthomyces muscarius, a biocontrol agent of insect agricultural pests.</title>
        <authorList>
            <person name="Erdos Z."/>
            <person name="Studholme D.J."/>
            <person name="Raymond B."/>
            <person name="Sharma M."/>
        </authorList>
    </citation>
    <scope>NUCLEOTIDE SEQUENCE</scope>
    <source>
        <strain evidence="7">Ve6</strain>
    </source>
</reference>
<dbReference type="InterPro" id="IPR020850">
    <property type="entry name" value="GED_dom"/>
</dbReference>
<dbReference type="RefSeq" id="XP_056055095.1">
    <property type="nucleotide sequence ID" value="XM_056198115.1"/>
</dbReference>
<evidence type="ECO:0000259" key="6">
    <source>
        <dbReference type="PROSITE" id="PS51718"/>
    </source>
</evidence>
<dbReference type="Pfam" id="PF02212">
    <property type="entry name" value="GED"/>
    <property type="match status" value="1"/>
</dbReference>
<dbReference type="InterPro" id="IPR027417">
    <property type="entry name" value="P-loop_NTPase"/>
</dbReference>
<dbReference type="Gene3D" id="1.20.120.1240">
    <property type="entry name" value="Dynamin, middle domain"/>
    <property type="match status" value="1"/>
</dbReference>
<dbReference type="GO" id="GO:0003924">
    <property type="term" value="F:GTPase activity"/>
    <property type="evidence" value="ECO:0007669"/>
    <property type="project" value="InterPro"/>
</dbReference>
<dbReference type="InterPro" id="IPR022812">
    <property type="entry name" value="Dynamin"/>
</dbReference>
<evidence type="ECO:0000256" key="2">
    <source>
        <dbReference type="ARBA" id="ARBA00023134"/>
    </source>
</evidence>
<dbReference type="GO" id="GO:0016020">
    <property type="term" value="C:membrane"/>
    <property type="evidence" value="ECO:0007669"/>
    <property type="project" value="TreeGrafter"/>
</dbReference>
<dbReference type="InterPro" id="IPR003130">
    <property type="entry name" value="GED"/>
</dbReference>
<dbReference type="PANTHER" id="PTHR11566">
    <property type="entry name" value="DYNAMIN"/>
    <property type="match status" value="1"/>
</dbReference>
<dbReference type="InterPro" id="IPR045063">
    <property type="entry name" value="Dynamin_N"/>
</dbReference>
<name>A0A9W8UNM2_AKAMU</name>
<dbReference type="GO" id="GO:0048312">
    <property type="term" value="P:intracellular distribution of mitochondria"/>
    <property type="evidence" value="ECO:0007669"/>
    <property type="project" value="TreeGrafter"/>
</dbReference>
<dbReference type="EMBL" id="JAJHUN010000007">
    <property type="protein sequence ID" value="KAJ4154971.1"/>
    <property type="molecule type" value="Genomic_DNA"/>
</dbReference>
<dbReference type="KEGG" id="amus:LMH87_000241"/>
<dbReference type="GO" id="GO:0006897">
    <property type="term" value="P:endocytosis"/>
    <property type="evidence" value="ECO:0007669"/>
    <property type="project" value="TreeGrafter"/>
</dbReference>
<dbReference type="Proteomes" id="UP001144673">
    <property type="component" value="Chromosome 6"/>
</dbReference>
<dbReference type="GeneID" id="80887400"/>
<dbReference type="SUPFAM" id="SSF52540">
    <property type="entry name" value="P-loop containing nucleoside triphosphate hydrolases"/>
    <property type="match status" value="1"/>
</dbReference>
<dbReference type="InterPro" id="IPR030381">
    <property type="entry name" value="G_DYNAMIN_dom"/>
</dbReference>
<comment type="caution">
    <text evidence="7">The sequence shown here is derived from an EMBL/GenBank/DDBJ whole genome shotgun (WGS) entry which is preliminary data.</text>
</comment>
<dbReference type="GO" id="GO:0005525">
    <property type="term" value="F:GTP binding"/>
    <property type="evidence" value="ECO:0007669"/>
    <property type="project" value="InterPro"/>
</dbReference>
<dbReference type="Pfam" id="PF01031">
    <property type="entry name" value="Dynamin_M"/>
    <property type="match status" value="1"/>
</dbReference>
<feature type="compositionally biased region" description="Low complexity" evidence="4">
    <location>
        <begin position="805"/>
        <end position="828"/>
    </location>
</feature>
<dbReference type="PROSITE" id="PS51718">
    <property type="entry name" value="G_DYNAMIN_2"/>
    <property type="match status" value="1"/>
</dbReference>
<evidence type="ECO:0000256" key="3">
    <source>
        <dbReference type="SAM" id="Coils"/>
    </source>
</evidence>
<feature type="compositionally biased region" description="Polar residues" evidence="4">
    <location>
        <begin position="776"/>
        <end position="787"/>
    </location>
</feature>
<dbReference type="GO" id="GO:0000266">
    <property type="term" value="P:mitochondrial fission"/>
    <property type="evidence" value="ECO:0007669"/>
    <property type="project" value="TreeGrafter"/>
</dbReference>
<proteinExistence type="predicted"/>
<accession>A0A9W8UNM2</accession>
<keyword evidence="2" id="KW-0342">GTP-binding</keyword>
<keyword evidence="8" id="KW-1185">Reference proteome</keyword>
<evidence type="ECO:0000313" key="7">
    <source>
        <dbReference type="EMBL" id="KAJ4154971.1"/>
    </source>
</evidence>
<sequence>MAVSLDSDALQELNSPEAQQLHDLTKELSRIGVDSIVDLPQIVVFGGQKAGKSSVLEAISHIRFPTDIGLCTRFATELELKPATETRISASVKFADGRESKSLSYDGFQESDLPEIIQKAKEEMGFAGSGQGFTKDILRLSIEGPSMYPLQLVDLPGVFSASSAEQTSEDIKTVDNLVNNYLRQKSSIIMLVIAAEYDYHNQVTLGRVKAFDDSGKRTIGIITKPDKSGSDEIRKPYIQLASNQQSDFKLDLGWHVMRNRDTRNEPHDFAARDAAEARFFEESSWAVIPRTDRGVNALRVRLSKIQFDHLRRSIPAIMQEMKNKLAEREEELDRLGTARSEVGDIRNFLYKKADAFQQLAKEAVEGRYHEAFFRRSPDQYKLRAQLRNFSVVFDYTLRTKGAERKVVEGWQFNADLSSLPKYLEEFLAANPYPFADPERCTFESLSDELNKEAAKTRGLEFPGSTNDNLALRLFQRQSQKWEEIAQHHIAMVTTSARLFVERAMEFLIGPADTDRTTDAILRTIVDSFFEEHEQLLKEKLEEFILPYREAYALPVDREFITLNGAKSAARQRKQLGDLLPIYTINTDRESGSFGDQRDVTLSEKNLQKLLSERSGRNNQGEFAPGDVLDAMETYYELSRRTFTDNIINLAVESCLVRRIQHIFTPTSVSEMSDDRVKELAKESDHVKARREDLKKETAKLKEALKYCNRYKPRTLISQKNKEPTAAQKTPAVAGSNSTPSANEAWAKTTALFQSLNAPGGKDTPAPASSIFGAKPSSATKGAANGQSPVPPLFGGLSAAPTNKNPAASPGASPSFFSSATTSGTTPGPLRGGLFGNAGFAQPPNGSPSRTPESSAKAPAPFSGLSSSNLFGNPKA</sequence>
<dbReference type="Gene3D" id="3.40.50.300">
    <property type="entry name" value="P-loop containing nucleotide triphosphate hydrolases"/>
    <property type="match status" value="1"/>
</dbReference>
<keyword evidence="3" id="KW-0175">Coiled coil</keyword>
<evidence type="ECO:0000256" key="1">
    <source>
        <dbReference type="ARBA" id="ARBA00022741"/>
    </source>
</evidence>
<evidence type="ECO:0000313" key="8">
    <source>
        <dbReference type="Proteomes" id="UP001144673"/>
    </source>
</evidence>
<feature type="region of interest" description="Disordered" evidence="4">
    <location>
        <begin position="755"/>
        <end position="875"/>
    </location>
</feature>
<feature type="domain" description="GED" evidence="5">
    <location>
        <begin position="624"/>
        <end position="715"/>
    </location>
</feature>
<feature type="domain" description="Dynamin-type G" evidence="6">
    <location>
        <begin position="36"/>
        <end position="315"/>
    </location>
</feature>
<dbReference type="CDD" id="cd08771">
    <property type="entry name" value="DLP_1"/>
    <property type="match status" value="1"/>
</dbReference>
<feature type="region of interest" description="Disordered" evidence="4">
    <location>
        <begin position="715"/>
        <end position="741"/>
    </location>
</feature>
<dbReference type="InterPro" id="IPR000375">
    <property type="entry name" value="Dynamin_stalk"/>
</dbReference>
<dbReference type="PROSITE" id="PS51388">
    <property type="entry name" value="GED"/>
    <property type="match status" value="1"/>
</dbReference>
<dbReference type="GO" id="GO:0016559">
    <property type="term" value="P:peroxisome fission"/>
    <property type="evidence" value="ECO:0007669"/>
    <property type="project" value="TreeGrafter"/>
</dbReference>
<dbReference type="GO" id="GO:0005874">
    <property type="term" value="C:microtubule"/>
    <property type="evidence" value="ECO:0007669"/>
    <property type="project" value="TreeGrafter"/>
</dbReference>
<evidence type="ECO:0000256" key="4">
    <source>
        <dbReference type="SAM" id="MobiDB-lite"/>
    </source>
</evidence>
<dbReference type="SMART" id="SM00053">
    <property type="entry name" value="DYNc"/>
    <property type="match status" value="1"/>
</dbReference>
<dbReference type="PANTHER" id="PTHR11566:SF149">
    <property type="entry name" value="GTPASE, PUTATIVE (AFU_ORTHOLOGUE AFUA_6G11890)-RELATED"/>
    <property type="match status" value="1"/>
</dbReference>
<dbReference type="AlphaFoldDB" id="A0A9W8UNM2"/>
<evidence type="ECO:0000259" key="5">
    <source>
        <dbReference type="PROSITE" id="PS51388"/>
    </source>
</evidence>
<feature type="compositionally biased region" description="Polar residues" evidence="4">
    <location>
        <begin position="863"/>
        <end position="875"/>
    </location>
</feature>
<feature type="coiled-coil region" evidence="3">
    <location>
        <begin position="676"/>
        <end position="703"/>
    </location>
</feature>
<evidence type="ECO:0008006" key="9">
    <source>
        <dbReference type="Google" id="ProtNLM"/>
    </source>
</evidence>